<feature type="repeat" description="TPR" evidence="9">
    <location>
        <begin position="577"/>
        <end position="610"/>
    </location>
</feature>
<keyword evidence="3" id="KW-0813">Transport</keyword>
<dbReference type="Proteomes" id="UP000075809">
    <property type="component" value="Unassembled WGS sequence"/>
</dbReference>
<dbReference type="Gene3D" id="1.25.40.10">
    <property type="entry name" value="Tetratricopeptide repeat domain"/>
    <property type="match status" value="5"/>
</dbReference>
<dbReference type="SUPFAM" id="SSF103481">
    <property type="entry name" value="Multidrug resistance efflux transporter EmrE"/>
    <property type="match status" value="1"/>
</dbReference>
<dbReference type="FunFam" id="1.25.40.10:FF:000289">
    <property type="entry name" value="RNA polymerase-associated protein CTR9 homolog"/>
    <property type="match status" value="1"/>
</dbReference>
<dbReference type="GO" id="GO:0016020">
    <property type="term" value="C:membrane"/>
    <property type="evidence" value="ECO:0007669"/>
    <property type="project" value="UniProtKB-SubCell"/>
</dbReference>
<evidence type="ECO:0000256" key="2">
    <source>
        <dbReference type="ARBA" id="ARBA00007863"/>
    </source>
</evidence>
<feature type="transmembrane region" description="Helical" evidence="11">
    <location>
        <begin position="199"/>
        <end position="221"/>
    </location>
</feature>
<dbReference type="Pfam" id="PF14559">
    <property type="entry name" value="TPR_19"/>
    <property type="match status" value="2"/>
</dbReference>
<feature type="compositionally biased region" description="Basic residues" evidence="10">
    <location>
        <begin position="1221"/>
        <end position="1238"/>
    </location>
</feature>
<dbReference type="InterPro" id="IPR037185">
    <property type="entry name" value="EmrE-like"/>
</dbReference>
<dbReference type="Pfam" id="PF13374">
    <property type="entry name" value="TPR_10"/>
    <property type="match status" value="1"/>
</dbReference>
<dbReference type="Pfam" id="PF13181">
    <property type="entry name" value="TPR_8"/>
    <property type="match status" value="3"/>
</dbReference>
<feature type="repeat" description="TPR" evidence="9">
    <location>
        <begin position="988"/>
        <end position="1021"/>
    </location>
</feature>
<evidence type="ECO:0000256" key="3">
    <source>
        <dbReference type="ARBA" id="ARBA00022448"/>
    </source>
</evidence>
<keyword evidence="5" id="KW-0677">Repeat</keyword>
<organism evidence="12 13">
    <name type="scientific">Mycetomoellerius zeteki</name>
    <dbReference type="NCBI Taxonomy" id="64791"/>
    <lineage>
        <taxon>Eukaryota</taxon>
        <taxon>Metazoa</taxon>
        <taxon>Ecdysozoa</taxon>
        <taxon>Arthropoda</taxon>
        <taxon>Hexapoda</taxon>
        <taxon>Insecta</taxon>
        <taxon>Pterygota</taxon>
        <taxon>Neoptera</taxon>
        <taxon>Endopterygota</taxon>
        <taxon>Hymenoptera</taxon>
        <taxon>Apocrita</taxon>
        <taxon>Aculeata</taxon>
        <taxon>Formicoidea</taxon>
        <taxon>Formicidae</taxon>
        <taxon>Myrmicinae</taxon>
        <taxon>Mycetomoellerius</taxon>
    </lineage>
</organism>
<dbReference type="FunFam" id="1.25.40.10:FF:000077">
    <property type="entry name" value="CTR9 homolog, Paf1/RNA polymerase II complex component"/>
    <property type="match status" value="1"/>
</dbReference>
<evidence type="ECO:0000256" key="9">
    <source>
        <dbReference type="PROSITE-ProRule" id="PRU00339"/>
    </source>
</evidence>
<protein>
    <submittedName>
        <fullName evidence="12">RNA polymerase-associated protein CTR9 like protein</fullName>
    </submittedName>
</protein>
<dbReference type="InterPro" id="IPR011990">
    <property type="entry name" value="TPR-like_helical_dom_sf"/>
</dbReference>
<dbReference type="GO" id="GO:0016593">
    <property type="term" value="C:Cdc73/Paf1 complex"/>
    <property type="evidence" value="ECO:0007669"/>
    <property type="project" value="TreeGrafter"/>
</dbReference>
<evidence type="ECO:0000256" key="8">
    <source>
        <dbReference type="ARBA" id="ARBA00023136"/>
    </source>
</evidence>
<feature type="compositionally biased region" description="Basic and acidic residues" evidence="10">
    <location>
        <begin position="1169"/>
        <end position="1181"/>
    </location>
</feature>
<dbReference type="EMBL" id="KQ982944">
    <property type="protein sequence ID" value="KYQ48828.1"/>
    <property type="molecule type" value="Genomic_DNA"/>
</dbReference>
<feature type="transmembrane region" description="Helical" evidence="11">
    <location>
        <begin position="267"/>
        <end position="289"/>
    </location>
</feature>
<keyword evidence="6 9" id="KW-0802">TPR repeat</keyword>
<keyword evidence="8 11" id="KW-0472">Membrane</keyword>
<feature type="region of interest" description="Disordered" evidence="10">
    <location>
        <begin position="1138"/>
        <end position="1245"/>
    </location>
</feature>
<keyword evidence="13" id="KW-1185">Reference proteome</keyword>
<name>A0A151WLX8_9HYME</name>
<reference evidence="12 13" key="1">
    <citation type="submission" date="2015-09" db="EMBL/GenBank/DDBJ databases">
        <title>Trachymyrmex zeteki WGS genome.</title>
        <authorList>
            <person name="Nygaard S."/>
            <person name="Hu H."/>
            <person name="Boomsma J."/>
            <person name="Zhang G."/>
        </authorList>
    </citation>
    <scope>NUCLEOTIDE SEQUENCE [LARGE SCALE GENOMIC DNA]</scope>
    <source>
        <strain evidence="12">Tzet28-1</strain>
        <tissue evidence="12">Whole body</tissue>
    </source>
</reference>
<evidence type="ECO:0000256" key="1">
    <source>
        <dbReference type="ARBA" id="ARBA00004141"/>
    </source>
</evidence>
<dbReference type="Pfam" id="PF06027">
    <property type="entry name" value="SLC35F"/>
    <property type="match status" value="1"/>
</dbReference>
<evidence type="ECO:0000256" key="11">
    <source>
        <dbReference type="SAM" id="Phobius"/>
    </source>
</evidence>
<dbReference type="SMART" id="SM00028">
    <property type="entry name" value="TPR"/>
    <property type="match status" value="12"/>
</dbReference>
<feature type="compositionally biased region" description="Basic residues" evidence="10">
    <location>
        <begin position="1196"/>
        <end position="1206"/>
    </location>
</feature>
<evidence type="ECO:0000256" key="4">
    <source>
        <dbReference type="ARBA" id="ARBA00022692"/>
    </source>
</evidence>
<evidence type="ECO:0000256" key="6">
    <source>
        <dbReference type="ARBA" id="ARBA00022803"/>
    </source>
</evidence>
<feature type="repeat" description="TPR" evidence="9">
    <location>
        <begin position="722"/>
        <end position="755"/>
    </location>
</feature>
<feature type="repeat" description="TPR" evidence="9">
    <location>
        <begin position="612"/>
        <end position="645"/>
    </location>
</feature>
<proteinExistence type="inferred from homology"/>
<comment type="subcellular location">
    <subcellularLocation>
        <location evidence="1">Membrane</location>
        <topology evidence="1">Multi-pass membrane protein</topology>
    </subcellularLocation>
</comment>
<keyword evidence="4 11" id="KW-0812">Transmembrane</keyword>
<evidence type="ECO:0000256" key="7">
    <source>
        <dbReference type="ARBA" id="ARBA00022989"/>
    </source>
</evidence>
<sequence length="1485" mass="168812">MHHGMGGSAGDRHGAQNSAMQARNGVCDKIENYISELGRWAVWRAIIMGQFLSLVLCFMTFINHYINTGSYKLSLPTGQNVPHYVMMCLVYTTWMSCRGVGNGLISVIRARGWRYLLLALIDVEACTLITSSHQYTSLASIQLLDCVAIPVALVLSFLVLGVRYRMVHIVGVSVCLMGVGCLVWAGIDDNNDPTATGKNQLVGDMLCLGGAVLFSITTVLQELGVKTVDIIEYLGMIGFFGTILSCMQTAVLQRFQIEAFHWDNVPVITILVLYCITQFMFFSLVPVILFESGATALQLALLTSDSFNILAGMLNHHYKLEYYKQQKIDDFIKILESSRIDANIDYRDYEKDQMRALDMLAAYYVQEANKEKNKDKKRDLFTKATLLYTTADKIIMYDQNHLLGRAYFCLLEGDKMEQADAQFNFVLNQSPNNIPSLLGKACIAFNKKDYRGALAFYKKALRTNPNCPAAVRLGMGHCFMKLNNQEKARLAFERALQLDGQCVGALVGLSVLKLNQQQPDSIRTGVQMLSKAYTIDSTNPMVLNHLANHFFFKKDYNKVQHLALHAFHNTENEAMRAESCYQLARAFHVQGDYDQAFQYYYQATQFAPPVFVLPHFGLGQMYVYRGDAENAAQCFEKVLKAQPGNYETMKILGSLYANSSSQSKRDIAKNHLRKVTEQFPDDVEAWIELAQILEQSDLNAALNAYGTATRILKEKVQADIPPEILNNVGALHYRLGNLEEARKNLEESLARSKADALHDSVYYNSIAVTTTYNLARLNEALCVFDRAEKLYKDILKEHPNYVDCYLRLGCMARDKGQIYEASDWFKDALRINNEHPDAWSLLGNLHLAKMEWGPGQKKFERILKNPTTSTDAYSLIALGNIWLQTLHQSGKDKEREKRHQDRALAMYKQVLRNDPKNIWAANGIGAVLAHKGCVNEARDIFAQVREATAEFCDVWLNIAHIYVEQKQFVSAIQMYENCLRKFYKYHHVEVLQYLGRAYFKAGKLKEAKLTLLKARRVAPQDTVLLYNIALVLQRLATQILKDEKSTLTTVLQAVHELGLSHKYFQYLSAHGDRMEQLAEAEARRCQDLLSQAQYHVARARRQAFKMRQTEEQRKLEEMRRQKEEEMLQKRQEYVEKTKNALVFGEMPSEKSGRKSKRPRTDQYVSDSGGSDRDEGREEIPKERKRKRKPSSETKDRKSRGKGRRRKDVGSGNSGSDSDQPKRKRGKKNTRTKKEKTRKGVVETLKGKLVKSKETISTSESDSDTGGLKIASGLSHSTKCKLNHVKLYDTFIVIAAKAVMRINRTAANESHPIPKALAPHDRDLVQDQNPVTVQEAVRVRVRVHVRVRVRVHGRVRVQLLVRDLHHDRALDLDLLRDPSREAFQDQEAGRYPDQDQGQPKADQDRGQVRARVARGQGLTVAREEVDQSQDQDRVRERARQDPKVVRVQARRNASQEARVDRGLNRNLFRGLNQDRGAVADRGRASL</sequence>
<feature type="region of interest" description="Disordered" evidence="10">
    <location>
        <begin position="1382"/>
        <end position="1458"/>
    </location>
</feature>
<dbReference type="GO" id="GO:0006368">
    <property type="term" value="P:transcription elongation by RNA polymerase II"/>
    <property type="evidence" value="ECO:0007669"/>
    <property type="project" value="TreeGrafter"/>
</dbReference>
<feature type="transmembrane region" description="Helical" evidence="11">
    <location>
        <begin position="41"/>
        <end position="62"/>
    </location>
</feature>
<dbReference type="GO" id="GO:0022857">
    <property type="term" value="F:transmembrane transporter activity"/>
    <property type="evidence" value="ECO:0007669"/>
    <property type="project" value="InterPro"/>
</dbReference>
<feature type="transmembrane region" description="Helical" evidence="11">
    <location>
        <begin position="139"/>
        <end position="160"/>
    </location>
</feature>
<dbReference type="PANTHER" id="PTHR14027">
    <property type="entry name" value="RNA POLYMERASE-ASSOCIATED PROTEIN CTR9"/>
    <property type="match status" value="1"/>
</dbReference>
<dbReference type="FunFam" id="1.25.40.10:FF:000322">
    <property type="entry name" value="RNA polymerase-associated protein CTR9 homolog"/>
    <property type="match status" value="1"/>
</dbReference>
<dbReference type="FunFam" id="1.25.40.10:FF:000069">
    <property type="entry name" value="CTR9 homolog, Paf1/RNA polymerase II complex component"/>
    <property type="match status" value="1"/>
</dbReference>
<comment type="similarity">
    <text evidence="2">Belongs to the SLC35F solute transporter family.</text>
</comment>
<dbReference type="PROSITE" id="PS50005">
    <property type="entry name" value="TPR"/>
    <property type="match status" value="5"/>
</dbReference>
<feature type="compositionally biased region" description="Basic and acidic residues" evidence="10">
    <location>
        <begin position="1382"/>
        <end position="1392"/>
    </location>
</feature>
<feature type="transmembrane region" description="Helical" evidence="11">
    <location>
        <begin position="167"/>
        <end position="187"/>
    </location>
</feature>
<evidence type="ECO:0000313" key="12">
    <source>
        <dbReference type="EMBL" id="KYQ48828.1"/>
    </source>
</evidence>
<dbReference type="PANTHER" id="PTHR14027:SF2">
    <property type="entry name" value="RNA POLYMERASE-ASSOCIATED PROTEIN CTR9 HOMOLOG"/>
    <property type="match status" value="1"/>
</dbReference>
<dbReference type="Pfam" id="PF13432">
    <property type="entry name" value="TPR_16"/>
    <property type="match status" value="1"/>
</dbReference>
<feature type="transmembrane region" description="Helical" evidence="11">
    <location>
        <begin position="233"/>
        <end position="255"/>
    </location>
</feature>
<keyword evidence="7 11" id="KW-1133">Transmembrane helix</keyword>
<dbReference type="InterPro" id="IPR009262">
    <property type="entry name" value="SLC35_F1/F2/F6"/>
</dbReference>
<evidence type="ECO:0000256" key="10">
    <source>
        <dbReference type="SAM" id="MobiDB-lite"/>
    </source>
</evidence>
<evidence type="ECO:0000256" key="5">
    <source>
        <dbReference type="ARBA" id="ARBA00022737"/>
    </source>
</evidence>
<dbReference type="InterPro" id="IPR031101">
    <property type="entry name" value="Ctr9"/>
</dbReference>
<dbReference type="SUPFAM" id="SSF48452">
    <property type="entry name" value="TPR-like"/>
    <property type="match status" value="4"/>
</dbReference>
<gene>
    <name evidence="12" type="ORF">ALC60_11879</name>
</gene>
<feature type="repeat" description="TPR" evidence="9">
    <location>
        <begin position="469"/>
        <end position="502"/>
    </location>
</feature>
<dbReference type="GO" id="GO:0000993">
    <property type="term" value="F:RNA polymerase II complex binding"/>
    <property type="evidence" value="ECO:0007669"/>
    <property type="project" value="TreeGrafter"/>
</dbReference>
<dbReference type="GO" id="GO:0006355">
    <property type="term" value="P:regulation of DNA-templated transcription"/>
    <property type="evidence" value="ECO:0007669"/>
    <property type="project" value="InterPro"/>
</dbReference>
<dbReference type="InterPro" id="IPR019734">
    <property type="entry name" value="TPR_rpt"/>
</dbReference>
<dbReference type="STRING" id="64791.A0A151WLX8"/>
<feature type="transmembrane region" description="Helical" evidence="11">
    <location>
        <begin position="296"/>
        <end position="314"/>
    </location>
</feature>
<accession>A0A151WLX8</accession>
<evidence type="ECO:0000313" key="13">
    <source>
        <dbReference type="Proteomes" id="UP000075809"/>
    </source>
</evidence>
<feature type="compositionally biased region" description="Basic and acidic residues" evidence="10">
    <location>
        <begin position="1420"/>
        <end position="1443"/>
    </location>
</feature>